<name>A0A844CZK2_9BURK</name>
<dbReference type="Pfam" id="PF04404">
    <property type="entry name" value="ERF"/>
    <property type="match status" value="1"/>
</dbReference>
<evidence type="ECO:0000313" key="3">
    <source>
        <dbReference type="Proteomes" id="UP000439986"/>
    </source>
</evidence>
<feature type="region of interest" description="Disordered" evidence="1">
    <location>
        <begin position="1"/>
        <end position="49"/>
    </location>
</feature>
<keyword evidence="3" id="KW-1185">Reference proteome</keyword>
<feature type="compositionally biased region" description="Basic and acidic residues" evidence="1">
    <location>
        <begin position="309"/>
        <end position="324"/>
    </location>
</feature>
<protein>
    <submittedName>
        <fullName evidence="2">Uncharacterized protein</fullName>
    </submittedName>
</protein>
<evidence type="ECO:0000256" key="1">
    <source>
        <dbReference type="SAM" id="MobiDB-lite"/>
    </source>
</evidence>
<organism evidence="2 3">
    <name type="scientific">Duganella aquatilis</name>
    <dbReference type="NCBI Taxonomy" id="2666082"/>
    <lineage>
        <taxon>Bacteria</taxon>
        <taxon>Pseudomonadati</taxon>
        <taxon>Pseudomonadota</taxon>
        <taxon>Betaproteobacteria</taxon>
        <taxon>Burkholderiales</taxon>
        <taxon>Oxalobacteraceae</taxon>
        <taxon>Telluria group</taxon>
        <taxon>Duganella</taxon>
    </lineage>
</organism>
<proteinExistence type="predicted"/>
<sequence>MPTCGSPTKRRRCATRRCGPARRINDRPRRLRQPGAAQPARRPPPATRCTPCRAQCSFDEVRPENEMGSMNEVLEMDTAPSQSTAIAASAAHQVAAQASRPVATNAFELVAHAAARGASMDELRTFIELQERLEANQARKAYVAAMAEFKRTPPQIMKDKAVGYYNKDGSFTGYRHSTLGAVCGAVVEALGTHGFSHRWDTEQPDSGMIAVTCAITHAMGHCETTRMVAPPDNSGKKNAIQQVASTITYLQRYTLLAACGLATNEQLDDDGRGGADNPQADVPHTGADGERKPQPEGPPPCSDQQFEVEAPKWRKTVEGGKKTPEQLLAMVSTRATFTEAQKKAILSWKQKPASAANEE</sequence>
<comment type="caution">
    <text evidence="2">The sequence shown here is derived from an EMBL/GenBank/DDBJ whole genome shotgun (WGS) entry which is preliminary data.</text>
</comment>
<dbReference type="EMBL" id="WKJL01000001">
    <property type="protein sequence ID" value="MRW82945.1"/>
    <property type="molecule type" value="Genomic_DNA"/>
</dbReference>
<evidence type="ECO:0000313" key="2">
    <source>
        <dbReference type="EMBL" id="MRW82945.1"/>
    </source>
</evidence>
<accession>A0A844CZK2</accession>
<dbReference type="InterPro" id="IPR007499">
    <property type="entry name" value="ERF_bacteria_virus"/>
</dbReference>
<reference evidence="2 3" key="1">
    <citation type="submission" date="2019-11" db="EMBL/GenBank/DDBJ databases">
        <title>Novel species isolated from a subtropical stream in China.</title>
        <authorList>
            <person name="Lu H."/>
        </authorList>
    </citation>
    <scope>NUCLEOTIDE SEQUENCE [LARGE SCALE GENOMIC DNA]</scope>
    <source>
        <strain evidence="2 3">FT26W</strain>
    </source>
</reference>
<feature type="region of interest" description="Disordered" evidence="1">
    <location>
        <begin position="268"/>
        <end position="325"/>
    </location>
</feature>
<dbReference type="Proteomes" id="UP000439986">
    <property type="component" value="Unassembled WGS sequence"/>
</dbReference>
<dbReference type="AlphaFoldDB" id="A0A844CZK2"/>
<gene>
    <name evidence="2" type="ORF">GJ698_02420</name>
</gene>